<organism evidence="1 2">
    <name type="scientific">Flavobacterium pectinovorum</name>
    <dbReference type="NCBI Taxonomy" id="29533"/>
    <lineage>
        <taxon>Bacteria</taxon>
        <taxon>Pseudomonadati</taxon>
        <taxon>Bacteroidota</taxon>
        <taxon>Flavobacteriia</taxon>
        <taxon>Flavobacteriales</taxon>
        <taxon>Flavobacteriaceae</taxon>
        <taxon>Flavobacterium</taxon>
    </lineage>
</organism>
<dbReference type="RefSeq" id="WP_140505041.1">
    <property type="nucleotide sequence ID" value="NZ_RCZH01000004.1"/>
</dbReference>
<evidence type="ECO:0000313" key="1">
    <source>
        <dbReference type="EMBL" id="TPG41970.1"/>
    </source>
</evidence>
<reference evidence="1 2" key="1">
    <citation type="journal article" date="2019" name="Environ. Microbiol.">
        <title>Species interactions and distinct microbial communities in high Arctic permafrost affected cryosols are associated with the CH4 and CO2 gas fluxes.</title>
        <authorList>
            <person name="Altshuler I."/>
            <person name="Hamel J."/>
            <person name="Turney S."/>
            <person name="Magnuson E."/>
            <person name="Levesque R."/>
            <person name="Greer C."/>
            <person name="Whyte L.G."/>
        </authorList>
    </citation>
    <scope>NUCLEOTIDE SEQUENCE [LARGE SCALE GENOMIC DNA]</scope>
    <source>
        <strain evidence="1 2">42</strain>
    </source>
</reference>
<proteinExistence type="predicted"/>
<keyword evidence="2" id="KW-1185">Reference proteome</keyword>
<dbReference type="AlphaFoldDB" id="A0A502EZF2"/>
<dbReference type="CDD" id="cd19958">
    <property type="entry name" value="pyocin_knob"/>
    <property type="match status" value="1"/>
</dbReference>
<dbReference type="Proteomes" id="UP000319700">
    <property type="component" value="Unassembled WGS sequence"/>
</dbReference>
<sequence>MATNINTILDWFRTGKKPSQGQFWDSWQSFWHKDETIPQSSINNLVGALETKAEKSQLEAHKVDKTAHTALFETKEDKNQKGVAGGYAPLNSFTKLASQYLDIVNDLISGGSTSLLSAEQGVILQNQINNINTFLASDNVNLNTIQEIADAIETVQISLNSILVNDLTTGGTTKALTAEMGKLLQNTKVDKSTGKSLLADIEISRLATLFNYVHPANHPPSLITQDLNNRFVTDAEKATWNAKQAYLGFTPENTSNKNVANGYAGLGVDGKLISSQIPSITINDTFVVTSEIEMLALTVETGDIAVRLDLNKSFILKGKNPTVVSDWQELLTPTSDVTTVFGRNGAITAQTGDYTADQINETATKKFQSANQQAFNDATSSIQTQLNSKVSNATHTGDATGATALTVKGINGTLLSGLATGILKNTTATGVPVIANVRTDYAEPTAALATGILKNTTVTGAHSIAVVSDFPILNQDTTGTANNSVNLGGQPSEYYAPVSSPILRGTPQAPTAAAGSFSDQIATTAFVAITDLDNVKTSGHQTINGSKWFNGSVLFDAGVVFLKQPSGSAYNTIMTLPDGLLFSHNSNGNFSTEVNSHGIKFGKPTIQAELNIDNLTTSRTFLIPNQSGTMALKGDFLTTPGSTASTPSIIIPNGPLTTLPQNGALERDLNGVLWETHGGLREKINVPDVPYKSITNLNTLFSGYRRSSVNTCQVSSQSEFVPDTSPSWGMLTSCKTDDAGDYGTQTYISIGTIPNTYVRNCNNGTWSAWVKLN</sequence>
<gene>
    <name evidence="1" type="ORF">EAH81_06510</name>
</gene>
<evidence type="ECO:0000313" key="2">
    <source>
        <dbReference type="Proteomes" id="UP000319700"/>
    </source>
</evidence>
<protein>
    <submittedName>
        <fullName evidence="1">Uncharacterized protein</fullName>
    </submittedName>
</protein>
<dbReference type="EMBL" id="RCZH01000004">
    <property type="protein sequence ID" value="TPG41970.1"/>
    <property type="molecule type" value="Genomic_DNA"/>
</dbReference>
<accession>A0A502EZF2</accession>
<dbReference type="OrthoDB" id="1377270at2"/>
<name>A0A502EZF2_9FLAO</name>
<comment type="caution">
    <text evidence="1">The sequence shown here is derived from an EMBL/GenBank/DDBJ whole genome shotgun (WGS) entry which is preliminary data.</text>
</comment>